<feature type="compositionally biased region" description="Gly residues" evidence="7">
    <location>
        <begin position="11"/>
        <end position="29"/>
    </location>
</feature>
<dbReference type="PANTHER" id="PTHR37984:SF8">
    <property type="entry name" value="CCHC-TYPE DOMAIN-CONTAINING PROTEIN"/>
    <property type="match status" value="1"/>
</dbReference>
<dbReference type="EMBL" id="LSMT01000016">
    <property type="protein sequence ID" value="PFX33017.1"/>
    <property type="molecule type" value="Genomic_DNA"/>
</dbReference>
<dbReference type="Gene3D" id="3.30.420.10">
    <property type="entry name" value="Ribonuclease H-like superfamily/Ribonuclease H"/>
    <property type="match status" value="1"/>
</dbReference>
<feature type="region of interest" description="Disordered" evidence="7">
    <location>
        <begin position="512"/>
        <end position="544"/>
    </location>
</feature>
<proteinExistence type="predicted"/>
<organism evidence="9 10">
    <name type="scientific">Stylophora pistillata</name>
    <name type="common">Smooth cauliflower coral</name>
    <dbReference type="NCBI Taxonomy" id="50429"/>
    <lineage>
        <taxon>Eukaryota</taxon>
        <taxon>Metazoa</taxon>
        <taxon>Cnidaria</taxon>
        <taxon>Anthozoa</taxon>
        <taxon>Hexacorallia</taxon>
        <taxon>Scleractinia</taxon>
        <taxon>Astrocoeniina</taxon>
        <taxon>Pocilloporidae</taxon>
        <taxon>Stylophora</taxon>
    </lineage>
</organism>
<dbReference type="InterPro" id="IPR041588">
    <property type="entry name" value="Integrase_H2C2"/>
</dbReference>
<evidence type="ECO:0000256" key="4">
    <source>
        <dbReference type="ARBA" id="ARBA00022759"/>
    </source>
</evidence>
<evidence type="ECO:0000256" key="3">
    <source>
        <dbReference type="ARBA" id="ARBA00022722"/>
    </source>
</evidence>
<dbReference type="Gene3D" id="1.10.340.70">
    <property type="match status" value="1"/>
</dbReference>
<accession>A0A2B4SX58</accession>
<dbReference type="InterPro" id="IPR041373">
    <property type="entry name" value="RT_RNaseH"/>
</dbReference>
<keyword evidence="6" id="KW-0695">RNA-directed DNA polymerase</keyword>
<dbReference type="FunFam" id="3.30.420.10:FF:000063">
    <property type="entry name" value="Retrovirus-related Pol polyprotein from transposon 297-like Protein"/>
    <property type="match status" value="1"/>
</dbReference>
<dbReference type="InterPro" id="IPR036397">
    <property type="entry name" value="RNaseH_sf"/>
</dbReference>
<dbReference type="SUPFAM" id="SSF53098">
    <property type="entry name" value="Ribonuclease H-like"/>
    <property type="match status" value="1"/>
</dbReference>
<dbReference type="Proteomes" id="UP000225706">
    <property type="component" value="Unassembled WGS sequence"/>
</dbReference>
<gene>
    <name evidence="9" type="primary">K02A2.6</name>
    <name evidence="9" type="ORF">AWC38_SpisGene2061</name>
</gene>
<evidence type="ECO:0000256" key="7">
    <source>
        <dbReference type="SAM" id="MobiDB-lite"/>
    </source>
</evidence>
<comment type="caution">
    <text evidence="9">The sequence shown here is derived from an EMBL/GenBank/DDBJ whole genome shotgun (WGS) entry which is preliminary data.</text>
</comment>
<keyword evidence="2" id="KW-0548">Nucleotidyltransferase</keyword>
<evidence type="ECO:0000313" key="9">
    <source>
        <dbReference type="EMBL" id="PFX33017.1"/>
    </source>
</evidence>
<reference evidence="10" key="1">
    <citation type="journal article" date="2017" name="bioRxiv">
        <title>Comparative analysis of the genomes of Stylophora pistillata and Acropora digitifera provides evidence for extensive differences between species of corals.</title>
        <authorList>
            <person name="Voolstra C.R."/>
            <person name="Li Y."/>
            <person name="Liew Y.J."/>
            <person name="Baumgarten S."/>
            <person name="Zoccola D."/>
            <person name="Flot J.-F."/>
            <person name="Tambutte S."/>
            <person name="Allemand D."/>
            <person name="Aranda M."/>
        </authorList>
    </citation>
    <scope>NUCLEOTIDE SEQUENCE [LARGE SCALE GENOMIC DNA]</scope>
</reference>
<dbReference type="GO" id="GO:0016787">
    <property type="term" value="F:hydrolase activity"/>
    <property type="evidence" value="ECO:0007669"/>
    <property type="project" value="UniProtKB-KW"/>
</dbReference>
<feature type="compositionally biased region" description="Basic and acidic residues" evidence="7">
    <location>
        <begin position="512"/>
        <end position="522"/>
    </location>
</feature>
<keyword evidence="5" id="KW-0378">Hydrolase</keyword>
<dbReference type="PANTHER" id="PTHR37984">
    <property type="entry name" value="PROTEIN CBG26694"/>
    <property type="match status" value="1"/>
</dbReference>
<dbReference type="GO" id="GO:0003676">
    <property type="term" value="F:nucleic acid binding"/>
    <property type="evidence" value="ECO:0007669"/>
    <property type="project" value="InterPro"/>
</dbReference>
<dbReference type="AlphaFoldDB" id="A0A2B4SX58"/>
<keyword evidence="10" id="KW-1185">Reference proteome</keyword>
<evidence type="ECO:0000313" key="10">
    <source>
        <dbReference type="Proteomes" id="UP000225706"/>
    </source>
</evidence>
<dbReference type="Pfam" id="PF00665">
    <property type="entry name" value="rve"/>
    <property type="match status" value="1"/>
</dbReference>
<dbReference type="InterPro" id="IPR050951">
    <property type="entry name" value="Retrovirus_Pol_polyprotein"/>
</dbReference>
<dbReference type="Pfam" id="PF17921">
    <property type="entry name" value="Integrase_H2C2"/>
    <property type="match status" value="1"/>
</dbReference>
<evidence type="ECO:0000256" key="5">
    <source>
        <dbReference type="ARBA" id="ARBA00022801"/>
    </source>
</evidence>
<dbReference type="OrthoDB" id="10053647at2759"/>
<dbReference type="GO" id="GO:0003964">
    <property type="term" value="F:RNA-directed DNA polymerase activity"/>
    <property type="evidence" value="ECO:0007669"/>
    <property type="project" value="UniProtKB-KW"/>
</dbReference>
<protein>
    <submittedName>
        <fullName evidence="9">Uncharacterized protein K02A2.6</fullName>
    </submittedName>
</protein>
<dbReference type="InterPro" id="IPR001584">
    <property type="entry name" value="Integrase_cat-core"/>
</dbReference>
<dbReference type="InterPro" id="IPR012337">
    <property type="entry name" value="RNaseH-like_sf"/>
</dbReference>
<dbReference type="Pfam" id="PF17917">
    <property type="entry name" value="RT_RNaseH"/>
    <property type="match status" value="1"/>
</dbReference>
<dbReference type="GO" id="GO:0004519">
    <property type="term" value="F:endonuclease activity"/>
    <property type="evidence" value="ECO:0007669"/>
    <property type="project" value="UniProtKB-KW"/>
</dbReference>
<keyword evidence="4" id="KW-0255">Endonuclease</keyword>
<dbReference type="CDD" id="cd09274">
    <property type="entry name" value="RNase_HI_RT_Ty3"/>
    <property type="match status" value="1"/>
</dbReference>
<dbReference type="PROSITE" id="PS50994">
    <property type="entry name" value="INTEGRASE"/>
    <property type="match status" value="1"/>
</dbReference>
<evidence type="ECO:0000256" key="2">
    <source>
        <dbReference type="ARBA" id="ARBA00022695"/>
    </source>
</evidence>
<feature type="compositionally biased region" description="Polar residues" evidence="7">
    <location>
        <begin position="529"/>
        <end position="544"/>
    </location>
</feature>
<sequence length="544" mass="62406">MDVTKTSNGERGTGNGERGTGNGERGTGNGERVHSVLKFFTSNEQVEGEGDASEKGIGFAFMQEGQPVTYASRSLTKAEQNYSKIEKELLTQVFGMEHNHQYVYGRKVTLWTDHKPLEIIAKKPLAAVPKRLQRLMMRLTQYDVEIKYRRGPEMFLVDTLSRAYLPQEHHPGKADQEVERIHSTLKATSLNGWPSQRKELLPELHEYFKVKDKLATQDYIIFKGPKCVIPKSIRPKIKEKLHRSNIGIRSCLRRAREVVYWPNTNREVTEIISKCETCNTFQSAQQKEPLICYEIPQHPWEKIGCDIFTFNNQDYLCTLDYFSDYFEIDELRKSKTGATVIGKLKKRFVTHGIPDTFHSDNGPPFSSNEFSAFAAMYEFEHFTSSPEYPQRNGKLDNAVKTAKSLIKKFAITNSDFQLVLLDWRNTPTEGMKSSPAQRMFSRRTRTLPPTSKKLLKPHLVKGDVVHMKPQASDGKQRWTKAQVEQQVDVRSYAIRTEDGRLFRRNRRHLRLSKEPFMPKDGDIEIPTPILNSPPTKASTETLSG</sequence>
<evidence type="ECO:0000256" key="1">
    <source>
        <dbReference type="ARBA" id="ARBA00022679"/>
    </source>
</evidence>
<dbReference type="InterPro" id="IPR043502">
    <property type="entry name" value="DNA/RNA_pol_sf"/>
</dbReference>
<evidence type="ECO:0000256" key="6">
    <source>
        <dbReference type="ARBA" id="ARBA00022918"/>
    </source>
</evidence>
<evidence type="ECO:0000259" key="8">
    <source>
        <dbReference type="PROSITE" id="PS50994"/>
    </source>
</evidence>
<dbReference type="STRING" id="50429.A0A2B4SX58"/>
<feature type="region of interest" description="Disordered" evidence="7">
    <location>
        <begin position="1"/>
        <end position="30"/>
    </location>
</feature>
<dbReference type="SUPFAM" id="SSF56672">
    <property type="entry name" value="DNA/RNA polymerases"/>
    <property type="match status" value="1"/>
</dbReference>
<keyword evidence="1" id="KW-0808">Transferase</keyword>
<keyword evidence="3" id="KW-0540">Nuclease</keyword>
<dbReference type="FunFam" id="1.10.340.70:FF:000003">
    <property type="entry name" value="Protein CBG25708"/>
    <property type="match status" value="1"/>
</dbReference>
<name>A0A2B4SX58_STYPI</name>
<feature type="domain" description="Integrase catalytic" evidence="8">
    <location>
        <begin position="295"/>
        <end position="457"/>
    </location>
</feature>
<dbReference type="GO" id="GO:0015074">
    <property type="term" value="P:DNA integration"/>
    <property type="evidence" value="ECO:0007669"/>
    <property type="project" value="InterPro"/>
</dbReference>